<name>A0A918Q5Q8_9CAUL</name>
<dbReference type="RefSeq" id="WP_189486223.1">
    <property type="nucleotide sequence ID" value="NZ_BMZB01000002.1"/>
</dbReference>
<sequence>MNLLRRNHNGNIAGYRAELIKLDREREQIVKAVLDGIPGASLKDRAIRIETRREEVERFLVDMKEEPIAFHPSMANQYHKEIKNLLASLNSEDRRNEAAAILRSLIDRVVITPTKEGDRLTVDLIGDLGGILSMATKRDRNAVLSDLSKLQPVQQADDDFLDGDVDLADFHQSKALVAGTRYQRDFDSNHQGKNGKVEDDGHTLNLGADFASSISSHPLCKEAVVAGARTHLECPMPSTAYAIAQHLATSTHSALFRVLA</sequence>
<proteinExistence type="predicted"/>
<dbReference type="AlphaFoldDB" id="A0A918Q5Q8"/>
<evidence type="ECO:0000313" key="2">
    <source>
        <dbReference type="Proteomes" id="UP000662572"/>
    </source>
</evidence>
<organism evidence="1 2">
    <name type="scientific">Asticcacaulis endophyticus</name>
    <dbReference type="NCBI Taxonomy" id="1395890"/>
    <lineage>
        <taxon>Bacteria</taxon>
        <taxon>Pseudomonadati</taxon>
        <taxon>Pseudomonadota</taxon>
        <taxon>Alphaproteobacteria</taxon>
        <taxon>Caulobacterales</taxon>
        <taxon>Caulobacteraceae</taxon>
        <taxon>Asticcacaulis</taxon>
    </lineage>
</organism>
<reference evidence="1" key="1">
    <citation type="journal article" date="2014" name="Int. J. Syst. Evol. Microbiol.">
        <title>Complete genome sequence of Corynebacterium casei LMG S-19264T (=DSM 44701T), isolated from a smear-ripened cheese.</title>
        <authorList>
            <consortium name="US DOE Joint Genome Institute (JGI-PGF)"/>
            <person name="Walter F."/>
            <person name="Albersmeier A."/>
            <person name="Kalinowski J."/>
            <person name="Ruckert C."/>
        </authorList>
    </citation>
    <scope>NUCLEOTIDE SEQUENCE</scope>
    <source>
        <strain evidence="1">KCTC 32296</strain>
    </source>
</reference>
<comment type="caution">
    <text evidence="1">The sequence shown here is derived from an EMBL/GenBank/DDBJ whole genome shotgun (WGS) entry which is preliminary data.</text>
</comment>
<dbReference type="Proteomes" id="UP000662572">
    <property type="component" value="Unassembled WGS sequence"/>
</dbReference>
<gene>
    <name evidence="1" type="ORF">GCM10011273_19010</name>
</gene>
<reference evidence="1" key="2">
    <citation type="submission" date="2020-09" db="EMBL/GenBank/DDBJ databases">
        <authorList>
            <person name="Sun Q."/>
            <person name="Kim S."/>
        </authorList>
    </citation>
    <scope>NUCLEOTIDE SEQUENCE</scope>
    <source>
        <strain evidence="1">KCTC 32296</strain>
    </source>
</reference>
<accession>A0A918Q5Q8</accession>
<dbReference type="EMBL" id="BMZB01000002">
    <property type="protein sequence ID" value="GGZ32926.1"/>
    <property type="molecule type" value="Genomic_DNA"/>
</dbReference>
<keyword evidence="2" id="KW-1185">Reference proteome</keyword>
<protein>
    <submittedName>
        <fullName evidence="1">Uncharacterized protein</fullName>
    </submittedName>
</protein>
<evidence type="ECO:0000313" key="1">
    <source>
        <dbReference type="EMBL" id="GGZ32926.1"/>
    </source>
</evidence>